<feature type="domain" description="Serine/threonine specific protein phosphatases" evidence="1">
    <location>
        <begin position="1"/>
        <end position="161"/>
    </location>
</feature>
<accession>A0A814LMU9</accession>
<comment type="caution">
    <text evidence="2">The sequence shown here is derived from an EMBL/GenBank/DDBJ whole genome shotgun (WGS) entry which is preliminary data.</text>
</comment>
<reference evidence="2" key="1">
    <citation type="submission" date="2021-02" db="EMBL/GenBank/DDBJ databases">
        <authorList>
            <person name="Nowell W R."/>
        </authorList>
    </citation>
    <scope>NUCLEOTIDE SEQUENCE</scope>
    <source>
        <strain evidence="2">Ploen Becks lab</strain>
    </source>
</reference>
<gene>
    <name evidence="2" type="ORF">OXX778_LOCUS19574</name>
</gene>
<dbReference type="OrthoDB" id="5593063at2759"/>
<dbReference type="GO" id="GO:0097720">
    <property type="term" value="P:calcineurin-mediated signaling"/>
    <property type="evidence" value="ECO:0007669"/>
    <property type="project" value="InterPro"/>
</dbReference>
<dbReference type="PANTHER" id="PTHR45673">
    <property type="entry name" value="SERINE/THREONINE-PROTEIN PHOSPHATASE 2B CATALYTIC SUBUNIT 1-RELATED"/>
    <property type="match status" value="1"/>
</dbReference>
<dbReference type="PRINTS" id="PR00114">
    <property type="entry name" value="STPHPHTASE"/>
</dbReference>
<dbReference type="Proteomes" id="UP000663879">
    <property type="component" value="Unassembled WGS sequence"/>
</dbReference>
<dbReference type="InterPro" id="IPR043360">
    <property type="entry name" value="PP2B"/>
</dbReference>
<dbReference type="InterPro" id="IPR006186">
    <property type="entry name" value="Ser/Thr-sp_prot-phosphatase"/>
</dbReference>
<protein>
    <recommendedName>
        <fullName evidence="1">Serine/threonine specific protein phosphatases domain-containing protein</fullName>
    </recommendedName>
</protein>
<sequence length="306" mass="35283">FNSISELEKEDRFKEIPKHGVLCDLTWSDPVANFDELSNKPSSSSITNNFSFLGKNENKNFYLHNASRGCSYSYTRYAVELFLRENNLVSVIRAHQVQREGIHLSPCFLTDKKTSQSVGFPSLITVFSAPNYCDVYQNKAAIIQYTKDKFSIKLFTASEHPFVLPNFQNGITWSLPFIFEKFSDLLLFILNQISDEEVSLEDDEKINKIINSVLKQKENKYGLLDKLRKSRENIEEKKTERKMSNSELRLGSLTPNNRLRRRSSDADREMLANLETKGVESFEDANNLDTLQYKIVNSDEENVEIS</sequence>
<dbReference type="SMART" id="SM00156">
    <property type="entry name" value="PP2Ac"/>
    <property type="match status" value="1"/>
</dbReference>
<keyword evidence="3" id="KW-1185">Reference proteome</keyword>
<name>A0A814LMU9_9BILA</name>
<dbReference type="GO" id="GO:0033192">
    <property type="term" value="F:calmodulin-dependent protein phosphatase activity"/>
    <property type="evidence" value="ECO:0007669"/>
    <property type="project" value="InterPro"/>
</dbReference>
<evidence type="ECO:0000259" key="1">
    <source>
        <dbReference type="SMART" id="SM00156"/>
    </source>
</evidence>
<evidence type="ECO:0000313" key="3">
    <source>
        <dbReference type="Proteomes" id="UP000663879"/>
    </source>
</evidence>
<feature type="non-terminal residue" evidence="2">
    <location>
        <position position="1"/>
    </location>
</feature>
<dbReference type="InterPro" id="IPR029052">
    <property type="entry name" value="Metallo-depent_PP-like"/>
</dbReference>
<dbReference type="AlphaFoldDB" id="A0A814LMU9"/>
<dbReference type="Gene3D" id="3.60.21.10">
    <property type="match status" value="1"/>
</dbReference>
<proteinExistence type="predicted"/>
<organism evidence="2 3">
    <name type="scientific">Brachionus calyciflorus</name>
    <dbReference type="NCBI Taxonomy" id="104777"/>
    <lineage>
        <taxon>Eukaryota</taxon>
        <taxon>Metazoa</taxon>
        <taxon>Spiralia</taxon>
        <taxon>Gnathifera</taxon>
        <taxon>Rotifera</taxon>
        <taxon>Eurotatoria</taxon>
        <taxon>Monogononta</taxon>
        <taxon>Pseudotrocha</taxon>
        <taxon>Ploima</taxon>
        <taxon>Brachionidae</taxon>
        <taxon>Brachionus</taxon>
    </lineage>
</organism>
<dbReference type="SUPFAM" id="SSF56300">
    <property type="entry name" value="Metallo-dependent phosphatases"/>
    <property type="match status" value="1"/>
</dbReference>
<dbReference type="EMBL" id="CAJNOC010006007">
    <property type="protein sequence ID" value="CAF1067589.1"/>
    <property type="molecule type" value="Genomic_DNA"/>
</dbReference>
<evidence type="ECO:0000313" key="2">
    <source>
        <dbReference type="EMBL" id="CAF1067589.1"/>
    </source>
</evidence>